<organism evidence="5 6">
    <name type="scientific">Mycena metata</name>
    <dbReference type="NCBI Taxonomy" id="1033252"/>
    <lineage>
        <taxon>Eukaryota</taxon>
        <taxon>Fungi</taxon>
        <taxon>Dikarya</taxon>
        <taxon>Basidiomycota</taxon>
        <taxon>Agaricomycotina</taxon>
        <taxon>Agaricomycetes</taxon>
        <taxon>Agaricomycetidae</taxon>
        <taxon>Agaricales</taxon>
        <taxon>Marasmiineae</taxon>
        <taxon>Mycenaceae</taxon>
        <taxon>Mycena</taxon>
    </lineage>
</organism>
<dbReference type="NCBIfam" id="TIGR03649">
    <property type="entry name" value="ergot_EASG"/>
    <property type="match status" value="1"/>
</dbReference>
<sequence>MTILLTGGTGKSARPLAQLLLNANIRLFLGGTGKSARPLAQLLLNANIPVLLANRSGNVPAPFKGVRFDWFDASTYQLPFGVDENIDKIYLIAPQVLDPFPHMKAFIDFAIQKGVKRFVLMSAAVLEVGGPLTGKVHEYLASLAVEYCALRPSWFFDGLLLVYAAHIREHNEIANRAGAGLIGWISTDDIADVAFKALTDPVIEQTNPIMVGPELFSYAQITQMLTEALGRKITHRNLSQEEYSQIMVERGMQKDYVEFMSLADVYISQGVEERACNRADIVGKRRLRDFIEENKDAEVWRRV</sequence>
<comment type="caution">
    <text evidence="5">The sequence shown here is derived from an EMBL/GenBank/DDBJ whole genome shotgun (WGS) entry which is preliminary data.</text>
</comment>
<dbReference type="GO" id="GO:0016491">
    <property type="term" value="F:oxidoreductase activity"/>
    <property type="evidence" value="ECO:0007669"/>
    <property type="project" value="UniProtKB-KW"/>
</dbReference>
<dbReference type="PANTHER" id="PTHR43162">
    <property type="match status" value="1"/>
</dbReference>
<protein>
    <recommendedName>
        <fullName evidence="7">Agroclavine dehydrogenase</fullName>
    </recommendedName>
</protein>
<evidence type="ECO:0000313" key="6">
    <source>
        <dbReference type="Proteomes" id="UP001215598"/>
    </source>
</evidence>
<name>A0AAD7I9D4_9AGAR</name>
<evidence type="ECO:0000256" key="3">
    <source>
        <dbReference type="ARBA" id="ARBA00022589"/>
    </source>
</evidence>
<dbReference type="SUPFAM" id="SSF51735">
    <property type="entry name" value="NAD(P)-binding Rossmann-fold domains"/>
    <property type="match status" value="1"/>
</dbReference>
<dbReference type="Gene3D" id="3.40.50.720">
    <property type="entry name" value="NAD(P)-binding Rossmann-like Domain"/>
    <property type="match status" value="1"/>
</dbReference>
<keyword evidence="3" id="KW-0017">Alkaloid metabolism</keyword>
<dbReference type="InterPro" id="IPR036291">
    <property type="entry name" value="NAD(P)-bd_dom_sf"/>
</dbReference>
<reference evidence="5" key="1">
    <citation type="submission" date="2023-03" db="EMBL/GenBank/DDBJ databases">
        <title>Massive genome expansion in bonnet fungi (Mycena s.s.) driven by repeated elements and novel gene families across ecological guilds.</title>
        <authorList>
            <consortium name="Lawrence Berkeley National Laboratory"/>
            <person name="Harder C.B."/>
            <person name="Miyauchi S."/>
            <person name="Viragh M."/>
            <person name="Kuo A."/>
            <person name="Thoen E."/>
            <person name="Andreopoulos B."/>
            <person name="Lu D."/>
            <person name="Skrede I."/>
            <person name="Drula E."/>
            <person name="Henrissat B."/>
            <person name="Morin E."/>
            <person name="Kohler A."/>
            <person name="Barry K."/>
            <person name="LaButti K."/>
            <person name="Morin E."/>
            <person name="Salamov A."/>
            <person name="Lipzen A."/>
            <person name="Mereny Z."/>
            <person name="Hegedus B."/>
            <person name="Baldrian P."/>
            <person name="Stursova M."/>
            <person name="Weitz H."/>
            <person name="Taylor A."/>
            <person name="Grigoriev I.V."/>
            <person name="Nagy L.G."/>
            <person name="Martin F."/>
            <person name="Kauserud H."/>
        </authorList>
    </citation>
    <scope>NUCLEOTIDE SEQUENCE</scope>
    <source>
        <strain evidence="5">CBHHK182m</strain>
    </source>
</reference>
<evidence type="ECO:0000313" key="5">
    <source>
        <dbReference type="EMBL" id="KAJ7737965.1"/>
    </source>
</evidence>
<comment type="similarity">
    <text evidence="2">Belongs to the fgaFS/easG family.</text>
</comment>
<gene>
    <name evidence="5" type="ORF">B0H16DRAFT_1571304</name>
</gene>
<keyword evidence="6" id="KW-1185">Reference proteome</keyword>
<proteinExistence type="inferred from homology"/>
<dbReference type="GO" id="GO:0009820">
    <property type="term" value="P:alkaloid metabolic process"/>
    <property type="evidence" value="ECO:0007669"/>
    <property type="project" value="UniProtKB-KW"/>
</dbReference>
<dbReference type="PANTHER" id="PTHR43162:SF1">
    <property type="entry name" value="PRESTALK A DIFFERENTIATION PROTEIN A"/>
    <property type="match status" value="1"/>
</dbReference>
<accession>A0AAD7I9D4</accession>
<evidence type="ECO:0008006" key="7">
    <source>
        <dbReference type="Google" id="ProtNLM"/>
    </source>
</evidence>
<evidence type="ECO:0000256" key="2">
    <source>
        <dbReference type="ARBA" id="ARBA00005372"/>
    </source>
</evidence>
<dbReference type="Gene3D" id="3.90.25.10">
    <property type="entry name" value="UDP-galactose 4-epimerase, domain 1"/>
    <property type="match status" value="1"/>
</dbReference>
<evidence type="ECO:0000256" key="1">
    <source>
        <dbReference type="ARBA" id="ARBA00005107"/>
    </source>
</evidence>
<comment type="pathway">
    <text evidence="1">Alkaloid biosynthesis; ergot alkaloid biosynthesis.</text>
</comment>
<dbReference type="InterPro" id="IPR051604">
    <property type="entry name" value="Ergot_Alk_Oxidoreductase"/>
</dbReference>
<keyword evidence="4" id="KW-0560">Oxidoreductase</keyword>
<dbReference type="EMBL" id="JARKIB010000114">
    <property type="protein sequence ID" value="KAJ7737965.1"/>
    <property type="molecule type" value="Genomic_DNA"/>
</dbReference>
<dbReference type="InterPro" id="IPR019901">
    <property type="entry name" value="Ergot_alkaloid_biosynthesis"/>
</dbReference>
<dbReference type="AlphaFoldDB" id="A0AAD7I9D4"/>
<dbReference type="Proteomes" id="UP001215598">
    <property type="component" value="Unassembled WGS sequence"/>
</dbReference>
<evidence type="ECO:0000256" key="4">
    <source>
        <dbReference type="ARBA" id="ARBA00023002"/>
    </source>
</evidence>